<reference evidence="13 14" key="1">
    <citation type="journal article" date="2019" name="PLoS Biol.">
        <title>Sex chromosomes control vertical transmission of feminizing Wolbachia symbionts in an isopod.</title>
        <authorList>
            <person name="Becking T."/>
            <person name="Chebbi M.A."/>
            <person name="Giraud I."/>
            <person name="Moumen B."/>
            <person name="Laverre T."/>
            <person name="Caubet Y."/>
            <person name="Peccoud J."/>
            <person name="Gilbert C."/>
            <person name="Cordaux R."/>
        </authorList>
    </citation>
    <scope>NUCLEOTIDE SEQUENCE [LARGE SCALE GENOMIC DNA]</scope>
    <source>
        <strain evidence="13">ANa2</strain>
        <tissue evidence="13">Whole body excluding digestive tract and cuticle</tissue>
    </source>
</reference>
<dbReference type="InterPro" id="IPR015797">
    <property type="entry name" value="NUDIX_hydrolase-like_dom_sf"/>
</dbReference>
<dbReference type="GO" id="GO:0019693">
    <property type="term" value="P:ribose phosphate metabolic process"/>
    <property type="evidence" value="ECO:0007669"/>
    <property type="project" value="TreeGrafter"/>
</dbReference>
<comment type="catalytic activity">
    <reaction evidence="7">
        <text>UDP-sugar + H2O = UMP + alpha-D-aldose 1-phosphate.</text>
        <dbReference type="EC" id="3.6.1.45"/>
    </reaction>
</comment>
<evidence type="ECO:0000256" key="1">
    <source>
        <dbReference type="ARBA" id="ARBA00001946"/>
    </source>
</evidence>
<dbReference type="InterPro" id="IPR000086">
    <property type="entry name" value="NUDIX_hydrolase_dom"/>
</dbReference>
<evidence type="ECO:0000256" key="11">
    <source>
        <dbReference type="ARBA" id="ARBA00080475"/>
    </source>
</evidence>
<comment type="caution">
    <text evidence="13">The sequence shown here is derived from an EMBL/GenBank/DDBJ whole genome shotgun (WGS) entry which is preliminary data.</text>
</comment>
<evidence type="ECO:0000256" key="3">
    <source>
        <dbReference type="ARBA" id="ARBA00011738"/>
    </source>
</evidence>
<keyword evidence="6" id="KW-0460">Magnesium</keyword>
<protein>
    <recommendedName>
        <fullName evidence="10">Uridine diphosphate glucose pyrophosphatase NUDT14</fullName>
        <ecNumber evidence="9">3.6.1.45</ecNumber>
    </recommendedName>
    <alternativeName>
        <fullName evidence="11">Nucleoside diphosphate-linked moiety X motif 14</fullName>
    </alternativeName>
</protein>
<dbReference type="GO" id="GO:0005737">
    <property type="term" value="C:cytoplasm"/>
    <property type="evidence" value="ECO:0007669"/>
    <property type="project" value="UniProtKB-SubCell"/>
</dbReference>
<evidence type="ECO:0000313" key="13">
    <source>
        <dbReference type="EMBL" id="KAB7504228.1"/>
    </source>
</evidence>
<dbReference type="PANTHER" id="PTHR11839">
    <property type="entry name" value="UDP/ADP-SUGAR PYROPHOSPHATASE"/>
    <property type="match status" value="1"/>
</dbReference>
<dbReference type="OrthoDB" id="10249920at2759"/>
<evidence type="ECO:0000256" key="2">
    <source>
        <dbReference type="ARBA" id="ARBA00004496"/>
    </source>
</evidence>
<keyword evidence="14" id="KW-1185">Reference proteome</keyword>
<evidence type="ECO:0000256" key="4">
    <source>
        <dbReference type="ARBA" id="ARBA00022490"/>
    </source>
</evidence>
<dbReference type="EC" id="3.6.1.45" evidence="9"/>
<comment type="cofactor">
    <cofactor evidence="1">
        <name>Mg(2+)</name>
        <dbReference type="ChEBI" id="CHEBI:18420"/>
    </cofactor>
</comment>
<dbReference type="AlphaFoldDB" id="A0A5N5TDS2"/>
<evidence type="ECO:0000256" key="8">
    <source>
        <dbReference type="ARBA" id="ARBA00054674"/>
    </source>
</evidence>
<evidence type="ECO:0000256" key="10">
    <source>
        <dbReference type="ARBA" id="ARBA00071467"/>
    </source>
</evidence>
<dbReference type="NCBIfam" id="TIGR00052">
    <property type="entry name" value="nudix-type nucleoside diphosphatase, YffH/AdpP family"/>
    <property type="match status" value="1"/>
</dbReference>
<dbReference type="Gene3D" id="3.90.79.10">
    <property type="entry name" value="Nucleoside Triphosphate Pyrophosphohydrolase"/>
    <property type="match status" value="1"/>
</dbReference>
<evidence type="ECO:0000259" key="12">
    <source>
        <dbReference type="PROSITE" id="PS51462"/>
    </source>
</evidence>
<feature type="domain" description="Nudix hydrolase" evidence="12">
    <location>
        <begin position="38"/>
        <end position="204"/>
    </location>
</feature>
<evidence type="ECO:0000313" key="14">
    <source>
        <dbReference type="Proteomes" id="UP000326759"/>
    </source>
</evidence>
<dbReference type="EMBL" id="SEYY01003530">
    <property type="protein sequence ID" value="KAB7504228.1"/>
    <property type="molecule type" value="Genomic_DNA"/>
</dbReference>
<dbReference type="Proteomes" id="UP000326759">
    <property type="component" value="Unassembled WGS sequence"/>
</dbReference>
<dbReference type="FunFam" id="3.90.79.10:FF:000035">
    <property type="entry name" value="Uridine diphosphate glucose pyrophosphatase"/>
    <property type="match status" value="1"/>
</dbReference>
<dbReference type="InterPro" id="IPR004385">
    <property type="entry name" value="NDP_pyrophosphatase"/>
</dbReference>
<dbReference type="SUPFAM" id="SSF55811">
    <property type="entry name" value="Nudix"/>
    <property type="match status" value="1"/>
</dbReference>
<organism evidence="13 14">
    <name type="scientific">Armadillidium nasatum</name>
    <dbReference type="NCBI Taxonomy" id="96803"/>
    <lineage>
        <taxon>Eukaryota</taxon>
        <taxon>Metazoa</taxon>
        <taxon>Ecdysozoa</taxon>
        <taxon>Arthropoda</taxon>
        <taxon>Crustacea</taxon>
        <taxon>Multicrustacea</taxon>
        <taxon>Malacostraca</taxon>
        <taxon>Eumalacostraca</taxon>
        <taxon>Peracarida</taxon>
        <taxon>Isopoda</taxon>
        <taxon>Oniscidea</taxon>
        <taxon>Crinocheta</taxon>
        <taxon>Armadillidiidae</taxon>
        <taxon>Armadillidium</taxon>
    </lineage>
</organism>
<sequence>MENISDIKIEPLQKSQYVKPYRMHFKQNGVRRIWDLITLHESVFIVIFNTERRKLVCVKQFRPAVYCNELAKEDGGLEERNYEDASISGAEGCTLEWCAGIVDKNIDVKEIAQAEVLEECGYKVPISKFEKIISCRAGVGVSGEMQTGFYVEVDDSMKVSEGGGLASEGEMIDVIELSIEDAKKMLERPFVNSPSGHLKMHLAL</sequence>
<evidence type="ECO:0000256" key="7">
    <source>
        <dbReference type="ARBA" id="ARBA00051086"/>
    </source>
</evidence>
<dbReference type="PROSITE" id="PS51462">
    <property type="entry name" value="NUDIX"/>
    <property type="match status" value="1"/>
</dbReference>
<evidence type="ECO:0000256" key="9">
    <source>
        <dbReference type="ARBA" id="ARBA00066480"/>
    </source>
</evidence>
<keyword evidence="4" id="KW-0963">Cytoplasm</keyword>
<evidence type="ECO:0000256" key="6">
    <source>
        <dbReference type="ARBA" id="ARBA00022842"/>
    </source>
</evidence>
<comment type="subcellular location">
    <subcellularLocation>
        <location evidence="2">Cytoplasm</location>
    </subcellularLocation>
</comment>
<keyword evidence="5" id="KW-0378">Hydrolase</keyword>
<proteinExistence type="predicted"/>
<evidence type="ECO:0000256" key="5">
    <source>
        <dbReference type="ARBA" id="ARBA00022801"/>
    </source>
</evidence>
<dbReference type="PANTHER" id="PTHR11839:SF15">
    <property type="entry name" value="URIDINE DIPHOSPHATE GLUCOSE PYROPHOSPHATASE NUDT14"/>
    <property type="match status" value="1"/>
</dbReference>
<comment type="function">
    <text evidence="8">Hydrolyzes UDP-glucose to glucose 1-phosphate and UMP and ADP-ribose to ribose 5-phosphate and AMP. The physiological substrate is probably UDP-glucose. Poor activity on other substrates such as ADP-glucose, CDP-glucose, GDP-glucose and GDP-mannose.</text>
</comment>
<dbReference type="GO" id="GO:0046872">
    <property type="term" value="F:metal ion binding"/>
    <property type="evidence" value="ECO:0007669"/>
    <property type="project" value="InterPro"/>
</dbReference>
<dbReference type="GO" id="GO:0008768">
    <property type="term" value="F:UDP-sugar diphosphatase activity"/>
    <property type="evidence" value="ECO:0007669"/>
    <property type="project" value="UniProtKB-EC"/>
</dbReference>
<dbReference type="GO" id="GO:0006753">
    <property type="term" value="P:nucleoside phosphate metabolic process"/>
    <property type="evidence" value="ECO:0007669"/>
    <property type="project" value="TreeGrafter"/>
</dbReference>
<comment type="subunit">
    <text evidence="3">Homodimer.</text>
</comment>
<dbReference type="CDD" id="cd18887">
    <property type="entry name" value="NUDIX_UGPPase_Nudt14"/>
    <property type="match status" value="1"/>
</dbReference>
<gene>
    <name evidence="13" type="primary">NUDT14</name>
    <name evidence="13" type="ORF">Anas_10018</name>
</gene>
<accession>A0A5N5TDS2</accession>
<name>A0A5N5TDS2_9CRUS</name>